<dbReference type="Proteomes" id="UP001215598">
    <property type="component" value="Unassembled WGS sequence"/>
</dbReference>
<evidence type="ECO:0000313" key="2">
    <source>
        <dbReference type="EMBL" id="KAJ7725398.1"/>
    </source>
</evidence>
<proteinExistence type="predicted"/>
<feature type="region of interest" description="Disordered" evidence="1">
    <location>
        <begin position="1"/>
        <end position="35"/>
    </location>
</feature>
<comment type="caution">
    <text evidence="2">The sequence shown here is derived from an EMBL/GenBank/DDBJ whole genome shotgun (WGS) entry which is preliminary data.</text>
</comment>
<accession>A0AAD7HQV3</accession>
<evidence type="ECO:0000313" key="3">
    <source>
        <dbReference type="Proteomes" id="UP001215598"/>
    </source>
</evidence>
<name>A0AAD7HQV3_9AGAR</name>
<protein>
    <submittedName>
        <fullName evidence="2">Uncharacterized protein</fullName>
    </submittedName>
</protein>
<sequence length="81" mass="9155">MASPSDEQNVSTTPTPTSHLHRSLSHSSQWSINDTPTHHNQGTSYFPCSWFIHYTVEAYCFNDCFISHACSRGVIDRVPLD</sequence>
<keyword evidence="3" id="KW-1185">Reference proteome</keyword>
<dbReference type="EMBL" id="JARKIB010000195">
    <property type="protein sequence ID" value="KAJ7725398.1"/>
    <property type="molecule type" value="Genomic_DNA"/>
</dbReference>
<organism evidence="2 3">
    <name type="scientific">Mycena metata</name>
    <dbReference type="NCBI Taxonomy" id="1033252"/>
    <lineage>
        <taxon>Eukaryota</taxon>
        <taxon>Fungi</taxon>
        <taxon>Dikarya</taxon>
        <taxon>Basidiomycota</taxon>
        <taxon>Agaricomycotina</taxon>
        <taxon>Agaricomycetes</taxon>
        <taxon>Agaricomycetidae</taxon>
        <taxon>Agaricales</taxon>
        <taxon>Marasmiineae</taxon>
        <taxon>Mycenaceae</taxon>
        <taxon>Mycena</taxon>
    </lineage>
</organism>
<gene>
    <name evidence="2" type="ORF">B0H16DRAFT_1594832</name>
</gene>
<evidence type="ECO:0000256" key="1">
    <source>
        <dbReference type="SAM" id="MobiDB-lite"/>
    </source>
</evidence>
<reference evidence="2" key="1">
    <citation type="submission" date="2023-03" db="EMBL/GenBank/DDBJ databases">
        <title>Massive genome expansion in bonnet fungi (Mycena s.s.) driven by repeated elements and novel gene families across ecological guilds.</title>
        <authorList>
            <consortium name="Lawrence Berkeley National Laboratory"/>
            <person name="Harder C.B."/>
            <person name="Miyauchi S."/>
            <person name="Viragh M."/>
            <person name="Kuo A."/>
            <person name="Thoen E."/>
            <person name="Andreopoulos B."/>
            <person name="Lu D."/>
            <person name="Skrede I."/>
            <person name="Drula E."/>
            <person name="Henrissat B."/>
            <person name="Morin E."/>
            <person name="Kohler A."/>
            <person name="Barry K."/>
            <person name="LaButti K."/>
            <person name="Morin E."/>
            <person name="Salamov A."/>
            <person name="Lipzen A."/>
            <person name="Mereny Z."/>
            <person name="Hegedus B."/>
            <person name="Baldrian P."/>
            <person name="Stursova M."/>
            <person name="Weitz H."/>
            <person name="Taylor A."/>
            <person name="Grigoriev I.V."/>
            <person name="Nagy L.G."/>
            <person name="Martin F."/>
            <person name="Kauserud H."/>
        </authorList>
    </citation>
    <scope>NUCLEOTIDE SEQUENCE</scope>
    <source>
        <strain evidence="2">CBHHK182m</strain>
    </source>
</reference>
<feature type="compositionally biased region" description="Polar residues" evidence="1">
    <location>
        <begin position="1"/>
        <end position="17"/>
    </location>
</feature>
<dbReference type="AlphaFoldDB" id="A0AAD7HQV3"/>